<accession>A0A9N9HBL6</accession>
<proteinExistence type="predicted"/>
<feature type="non-terminal residue" evidence="1">
    <location>
        <position position="1"/>
    </location>
</feature>
<dbReference type="AlphaFoldDB" id="A0A9N9HBL6"/>
<organism evidence="1 2">
    <name type="scientific">Funneliformis mosseae</name>
    <name type="common">Endomycorrhizal fungus</name>
    <name type="synonym">Glomus mosseae</name>
    <dbReference type="NCBI Taxonomy" id="27381"/>
    <lineage>
        <taxon>Eukaryota</taxon>
        <taxon>Fungi</taxon>
        <taxon>Fungi incertae sedis</taxon>
        <taxon>Mucoromycota</taxon>
        <taxon>Glomeromycotina</taxon>
        <taxon>Glomeromycetes</taxon>
        <taxon>Glomerales</taxon>
        <taxon>Glomeraceae</taxon>
        <taxon>Funneliformis</taxon>
    </lineage>
</organism>
<dbReference type="Proteomes" id="UP000789375">
    <property type="component" value="Unassembled WGS sequence"/>
</dbReference>
<comment type="caution">
    <text evidence="1">The sequence shown here is derived from an EMBL/GenBank/DDBJ whole genome shotgun (WGS) entry which is preliminary data.</text>
</comment>
<name>A0A9N9HBL6_FUNMO</name>
<evidence type="ECO:0000313" key="1">
    <source>
        <dbReference type="EMBL" id="CAG8671960.1"/>
    </source>
</evidence>
<dbReference type="EMBL" id="CAJVPP010005936">
    <property type="protein sequence ID" value="CAG8671960.1"/>
    <property type="molecule type" value="Genomic_DNA"/>
</dbReference>
<sequence length="110" mass="12911">LKDMADDFLAGTSFEDIKQQILTKVEKKFNTAQLLRKQLHHEVGKKVIKALLDSKELGFTTFMEFFNNYKDANKVLETNIFAYHPKKNTVSFQSQSIECYIREKEDIFIK</sequence>
<protein>
    <submittedName>
        <fullName evidence="1">4916_t:CDS:1</fullName>
    </submittedName>
</protein>
<keyword evidence="2" id="KW-1185">Reference proteome</keyword>
<gene>
    <name evidence="1" type="ORF">FMOSSE_LOCUS12458</name>
</gene>
<reference evidence="1" key="1">
    <citation type="submission" date="2021-06" db="EMBL/GenBank/DDBJ databases">
        <authorList>
            <person name="Kallberg Y."/>
            <person name="Tangrot J."/>
            <person name="Rosling A."/>
        </authorList>
    </citation>
    <scope>NUCLEOTIDE SEQUENCE</scope>
    <source>
        <strain evidence="1">87-6 pot B 2015</strain>
    </source>
</reference>
<evidence type="ECO:0000313" key="2">
    <source>
        <dbReference type="Proteomes" id="UP000789375"/>
    </source>
</evidence>